<dbReference type="HOGENOM" id="CLU_1210550_0_0_1"/>
<sequence length="229" mass="25948">MHALICGNIFIFLSFLNLLRDRAGLKSPVHIGVKATGRSSTARNHLIITFFFCARSAIRTNSNIWPVPFDAYTPTHREVATLHPKLIIRMHPASSSRSFWTRLDLWINQCLSALITAFNQTIIRSDGVFTHTSYRDDEPRKATYRHTTHGWAGLGLTRFPLIMLLPLFLHSLPLCRFLSILFFFPPPILAIDPFFSLSPSTTPFHISTSCLTTAPLLFFSMWSGLKSVD</sequence>
<evidence type="ECO:0000256" key="1">
    <source>
        <dbReference type="SAM" id="SignalP"/>
    </source>
</evidence>
<accession>A0A022Y0H4</accession>
<evidence type="ECO:0000313" key="3">
    <source>
        <dbReference type="Proteomes" id="UP000023623"/>
    </source>
</evidence>
<dbReference type="Proteomes" id="UP000023623">
    <property type="component" value="Unassembled WGS sequence"/>
</dbReference>
<protein>
    <recommendedName>
        <fullName evidence="4">Secreted protein</fullName>
    </recommendedName>
</protein>
<name>A0A022Y0H4_TRISD</name>
<keyword evidence="3" id="KW-1185">Reference proteome</keyword>
<gene>
    <name evidence="2" type="ORF">H105_02326</name>
</gene>
<feature type="signal peptide" evidence="1">
    <location>
        <begin position="1"/>
        <end position="24"/>
    </location>
</feature>
<keyword evidence="1" id="KW-0732">Signal</keyword>
<feature type="chain" id="PRO_5001509419" description="Secreted protein" evidence="1">
    <location>
        <begin position="25"/>
        <end position="229"/>
    </location>
</feature>
<evidence type="ECO:0008006" key="4">
    <source>
        <dbReference type="Google" id="ProtNLM"/>
    </source>
</evidence>
<organism evidence="2 3">
    <name type="scientific">Trichophyton soudanense CBS 452.61</name>
    <dbReference type="NCBI Taxonomy" id="1215331"/>
    <lineage>
        <taxon>Eukaryota</taxon>
        <taxon>Fungi</taxon>
        <taxon>Dikarya</taxon>
        <taxon>Ascomycota</taxon>
        <taxon>Pezizomycotina</taxon>
        <taxon>Eurotiomycetes</taxon>
        <taxon>Eurotiomycetidae</taxon>
        <taxon>Onygenales</taxon>
        <taxon>Arthrodermataceae</taxon>
        <taxon>Trichophyton</taxon>
    </lineage>
</organism>
<reference evidence="2 3" key="1">
    <citation type="submission" date="2014-02" db="EMBL/GenBank/DDBJ databases">
        <title>The Genome Sequence of Trichophyton rubrum (morphotype soudanense) CBS 452.61.</title>
        <authorList>
            <consortium name="The Broad Institute Genomics Platform"/>
            <person name="Cuomo C.A."/>
            <person name="White T.C."/>
            <person name="Graser Y."/>
            <person name="Martinez-Rossi N."/>
            <person name="Heitman J."/>
            <person name="Young S.K."/>
            <person name="Zeng Q."/>
            <person name="Gargeya S."/>
            <person name="Abouelleil A."/>
            <person name="Alvarado L."/>
            <person name="Chapman S.B."/>
            <person name="Gainer-Dewar J."/>
            <person name="Goldberg J."/>
            <person name="Griggs A."/>
            <person name="Gujja S."/>
            <person name="Hansen M."/>
            <person name="Howarth C."/>
            <person name="Imamovic A."/>
            <person name="Larimer J."/>
            <person name="Martinez D."/>
            <person name="Murphy C."/>
            <person name="Pearson M.D."/>
            <person name="Persinoti G."/>
            <person name="Poon T."/>
            <person name="Priest M."/>
            <person name="Roberts A.D."/>
            <person name="Saif S."/>
            <person name="Shea T.D."/>
            <person name="Sykes S.N."/>
            <person name="Wortman J."/>
            <person name="Nusbaum C."/>
            <person name="Birren B."/>
        </authorList>
    </citation>
    <scope>NUCLEOTIDE SEQUENCE [LARGE SCALE GENOMIC DNA]</scope>
    <source>
        <strain evidence="2 3">CBS 452.61</strain>
    </source>
</reference>
<evidence type="ECO:0000313" key="2">
    <source>
        <dbReference type="EMBL" id="EZF76259.1"/>
    </source>
</evidence>
<dbReference type="EMBL" id="KK208782">
    <property type="protein sequence ID" value="EZF76259.1"/>
    <property type="molecule type" value="Genomic_DNA"/>
</dbReference>
<proteinExistence type="predicted"/>
<dbReference type="AlphaFoldDB" id="A0A022Y0H4"/>